<dbReference type="CDD" id="cd00082">
    <property type="entry name" value="HisKA"/>
    <property type="match status" value="1"/>
</dbReference>
<evidence type="ECO:0000256" key="7">
    <source>
        <dbReference type="ARBA" id="ARBA00022692"/>
    </source>
</evidence>
<evidence type="ECO:0000256" key="11">
    <source>
        <dbReference type="ARBA" id="ARBA00022840"/>
    </source>
</evidence>
<dbReference type="InterPro" id="IPR036890">
    <property type="entry name" value="HATPase_C_sf"/>
</dbReference>
<proteinExistence type="predicted"/>
<dbReference type="InterPro" id="IPR013767">
    <property type="entry name" value="PAS_fold"/>
</dbReference>
<sequence>MVSLIMMEIFSPPDNPALLHYGTYAPWLVILSILIAIFSSWMGLQVAAQARLAGTRGLRAIMLATGSLALGSGVWAMHFIGMLAFNLCTDVDYDHGLTLLSGIPSLAASYVALILISRQRLTAGSLIVGGVLVGAGIGAMHYTGMAAMQTALDLRYDPFMFGLSIVVAVVLATLALWIRFGLRTLKLPRAVLGGASATVMGCAIAGMHYTGMAAARFVGVLPVDASPQHSSTFLALAITLITVAFTVFVMAANGMLRYREMYRQLAESEAWMRALLTTTVDGVITVDRAGVIHEFNASAERIFGWTRDEIVGRNIRVLMADPERSEHDGLLNYLRTGDVNVTGRGSEVVAVRKDGSQVPIRRALGHARLGQRDLFVLFITDITERRAIMQALRDSEQQFRSLIGNIPGIAFRSSMAFDAPPLFISDNIWRLAGYPASDFVGAGRVRTLGSLICEEDRARVAAAISRSIDHLATYQVEYCLLHADGSRRFMWEHGAVTQDETHPGIRWIDGVILDISERREMEQQLRAAKETAEQAAAARASFVANMSHEIRTPMNAILGFTDVLLDTNLDADQRRHLDTVRKEGRSLLRLLNEILDTAKLDKGAMELELDDYSLLGLIDELASTFGSNARSKGLNIDIVYDPALPAWLHGDELRMRQVLGNLLDNAIKFTSAGKVALRACEQQGQLHIAVQDTGIGIAPERISAIFDPFTQADASMTRRFGGTGLGTTISRQLVALMGGKIWVESTPGEGSTFHVLLPLTATRNGEAQSSERSDYPLPPLRILAADDVPQNLELLSLLVAKRGHTLDRAQDGAQAVRMTAERRYDVLLMDMQMPVMDGLAATRAIRERERAAADGAPALPIIAMTASVLTAHREASAAAGMDGFASKPVDWHALSHEIAKVLKLAPLPSAPPPSEAPRHRVLNHKAGLQRWGDSETAYHQALQRFVADYSTAAATLVQLLASGSEGRLDKAQAWCHKVRGVAANVGLEQLSATLAQLEKLCGSPQRDGDAVGELSVPLQVELAQAQRTLATQLDAALSAIHALAPPRGSASRLESGLESPPPPAAFDPAAARQKSAALLPSLQRGALNDAALTALTNALTGAPPALAQQLSAVQDALNDFDFPQAQAALEALLASLTTEYP</sequence>
<dbReference type="AlphaFoldDB" id="A0A6L6PEJ3"/>
<comment type="catalytic activity">
    <reaction evidence="1">
        <text>ATP + protein L-histidine = ADP + protein N-phospho-L-histidine.</text>
        <dbReference type="EC" id="2.7.13.3"/>
    </reaction>
</comment>
<feature type="domain" description="PAC" evidence="25">
    <location>
        <begin position="474"/>
        <end position="527"/>
    </location>
</feature>
<feature type="modified residue" description="Phosphohistidine" evidence="18">
    <location>
        <position position="976"/>
    </location>
</feature>
<evidence type="ECO:0000256" key="21">
    <source>
        <dbReference type="SAM" id="MobiDB-lite"/>
    </source>
</evidence>
<evidence type="ECO:0000256" key="6">
    <source>
        <dbReference type="ARBA" id="ARBA00022679"/>
    </source>
</evidence>
<dbReference type="Gene3D" id="3.30.450.20">
    <property type="entry name" value="PAS domain"/>
    <property type="match status" value="2"/>
</dbReference>
<dbReference type="FunFam" id="3.30.565.10:FF:000010">
    <property type="entry name" value="Sensor histidine kinase RcsC"/>
    <property type="match status" value="1"/>
</dbReference>
<dbReference type="CDD" id="cd16922">
    <property type="entry name" value="HATPase_EvgS-ArcB-TorS-like"/>
    <property type="match status" value="1"/>
</dbReference>
<evidence type="ECO:0000313" key="29">
    <source>
        <dbReference type="Proteomes" id="UP000475582"/>
    </source>
</evidence>
<feature type="transmembrane region" description="Helical" evidence="20">
    <location>
        <begin position="232"/>
        <end position="256"/>
    </location>
</feature>
<dbReference type="SUPFAM" id="SSF47384">
    <property type="entry name" value="Homodimeric domain of signal transducing histidine kinase"/>
    <property type="match status" value="1"/>
</dbReference>
<dbReference type="GO" id="GO:0005524">
    <property type="term" value="F:ATP binding"/>
    <property type="evidence" value="ECO:0007669"/>
    <property type="project" value="UniProtKB-KW"/>
</dbReference>
<keyword evidence="9" id="KW-0547">Nucleotide-binding</keyword>
<feature type="region of interest" description="Disordered" evidence="21">
    <location>
        <begin position="1049"/>
        <end position="1068"/>
    </location>
</feature>
<dbReference type="OrthoDB" id="9810730at2"/>
<dbReference type="PROSITE" id="PS50112">
    <property type="entry name" value="PAS"/>
    <property type="match status" value="2"/>
</dbReference>
<keyword evidence="14" id="KW-0843">Virulence</keyword>
<feature type="transmembrane region" description="Helical" evidence="20">
    <location>
        <begin position="97"/>
        <end position="116"/>
    </location>
</feature>
<dbReference type="Pfam" id="PF03707">
    <property type="entry name" value="MHYT"/>
    <property type="match status" value="3"/>
</dbReference>
<dbReference type="PROSITE" id="PS50109">
    <property type="entry name" value="HIS_KIN"/>
    <property type="match status" value="1"/>
</dbReference>
<evidence type="ECO:0000256" key="2">
    <source>
        <dbReference type="ARBA" id="ARBA00004651"/>
    </source>
</evidence>
<dbReference type="InterPro" id="IPR036641">
    <property type="entry name" value="HPT_dom_sf"/>
</dbReference>
<evidence type="ECO:0000259" key="24">
    <source>
        <dbReference type="PROSITE" id="PS50112"/>
    </source>
</evidence>
<dbReference type="PROSITE" id="PS50110">
    <property type="entry name" value="RESPONSE_REGULATORY"/>
    <property type="match status" value="1"/>
</dbReference>
<evidence type="ECO:0000259" key="27">
    <source>
        <dbReference type="PROSITE" id="PS50924"/>
    </source>
</evidence>
<dbReference type="CDD" id="cd17546">
    <property type="entry name" value="REC_hyHK_CKI1_RcsC-like"/>
    <property type="match status" value="1"/>
</dbReference>
<dbReference type="InterPro" id="IPR013655">
    <property type="entry name" value="PAS_fold_3"/>
</dbReference>
<dbReference type="GO" id="GO:0005886">
    <property type="term" value="C:plasma membrane"/>
    <property type="evidence" value="ECO:0007669"/>
    <property type="project" value="UniProtKB-SubCell"/>
</dbReference>
<evidence type="ECO:0000256" key="9">
    <source>
        <dbReference type="ARBA" id="ARBA00022741"/>
    </source>
</evidence>
<dbReference type="PROSITE" id="PS50924">
    <property type="entry name" value="MHYT"/>
    <property type="match status" value="1"/>
</dbReference>
<evidence type="ECO:0000256" key="1">
    <source>
        <dbReference type="ARBA" id="ARBA00000085"/>
    </source>
</evidence>
<evidence type="ECO:0000256" key="13">
    <source>
        <dbReference type="ARBA" id="ARBA00023012"/>
    </source>
</evidence>
<evidence type="ECO:0000256" key="5">
    <source>
        <dbReference type="ARBA" id="ARBA00022553"/>
    </source>
</evidence>
<evidence type="ECO:0000259" key="22">
    <source>
        <dbReference type="PROSITE" id="PS50109"/>
    </source>
</evidence>
<dbReference type="Gene3D" id="3.40.50.2300">
    <property type="match status" value="1"/>
</dbReference>
<dbReference type="InterPro" id="IPR003594">
    <property type="entry name" value="HATPase_dom"/>
</dbReference>
<keyword evidence="5 19" id="KW-0597">Phosphoprotein</keyword>
<comment type="subcellular location">
    <subcellularLocation>
        <location evidence="2">Cell membrane</location>
        <topology evidence="2">Multi-pass membrane protein</topology>
    </subcellularLocation>
</comment>
<feature type="domain" description="Response regulatory" evidence="23">
    <location>
        <begin position="781"/>
        <end position="902"/>
    </location>
</feature>
<feature type="domain" description="HPt" evidence="26">
    <location>
        <begin position="934"/>
        <end position="1036"/>
    </location>
</feature>
<dbReference type="InterPro" id="IPR035965">
    <property type="entry name" value="PAS-like_dom_sf"/>
</dbReference>
<dbReference type="Gene3D" id="1.20.120.160">
    <property type="entry name" value="HPT domain"/>
    <property type="match status" value="1"/>
</dbReference>
<dbReference type="InterPro" id="IPR036097">
    <property type="entry name" value="HisK_dim/P_sf"/>
</dbReference>
<organism evidence="28 29">
    <name type="scientific">Duganella radicis</name>
    <dbReference type="NCBI Taxonomy" id="551988"/>
    <lineage>
        <taxon>Bacteria</taxon>
        <taxon>Pseudomonadati</taxon>
        <taxon>Pseudomonadota</taxon>
        <taxon>Betaproteobacteria</taxon>
        <taxon>Burkholderiales</taxon>
        <taxon>Oxalobacteraceae</taxon>
        <taxon>Telluria group</taxon>
        <taxon>Duganella</taxon>
    </lineage>
</organism>
<evidence type="ECO:0000256" key="10">
    <source>
        <dbReference type="ARBA" id="ARBA00022777"/>
    </source>
</evidence>
<evidence type="ECO:0000256" key="16">
    <source>
        <dbReference type="ARBA" id="ARBA00058004"/>
    </source>
</evidence>
<dbReference type="EMBL" id="WNKY01000005">
    <property type="protein sequence ID" value="MTV37404.1"/>
    <property type="molecule type" value="Genomic_DNA"/>
</dbReference>
<dbReference type="PROSITE" id="PS50113">
    <property type="entry name" value="PAC"/>
    <property type="match status" value="2"/>
</dbReference>
<dbReference type="Pfam" id="PF08447">
    <property type="entry name" value="PAS_3"/>
    <property type="match status" value="1"/>
</dbReference>
<dbReference type="GO" id="GO:0006355">
    <property type="term" value="P:regulation of DNA-templated transcription"/>
    <property type="evidence" value="ECO:0007669"/>
    <property type="project" value="InterPro"/>
</dbReference>
<dbReference type="GO" id="GO:0000155">
    <property type="term" value="F:phosphorelay sensor kinase activity"/>
    <property type="evidence" value="ECO:0007669"/>
    <property type="project" value="InterPro"/>
</dbReference>
<gene>
    <name evidence="28" type="ORF">GM676_07390</name>
</gene>
<dbReference type="PANTHER" id="PTHR45339">
    <property type="entry name" value="HYBRID SIGNAL TRANSDUCTION HISTIDINE KINASE J"/>
    <property type="match status" value="1"/>
</dbReference>
<feature type="modified residue" description="4-aspartylphosphate" evidence="19">
    <location>
        <position position="830"/>
    </location>
</feature>
<keyword evidence="8" id="KW-0732">Signal</keyword>
<dbReference type="PROSITE" id="PS50894">
    <property type="entry name" value="HPT"/>
    <property type="match status" value="1"/>
</dbReference>
<evidence type="ECO:0000256" key="4">
    <source>
        <dbReference type="ARBA" id="ARBA00022475"/>
    </source>
</evidence>
<name>A0A6L6PEJ3_9BURK</name>
<dbReference type="SMART" id="SM00388">
    <property type="entry name" value="HisKA"/>
    <property type="match status" value="1"/>
</dbReference>
<evidence type="ECO:0000256" key="3">
    <source>
        <dbReference type="ARBA" id="ARBA00012438"/>
    </source>
</evidence>
<dbReference type="NCBIfam" id="TIGR00229">
    <property type="entry name" value="sensory_box"/>
    <property type="match status" value="1"/>
</dbReference>
<feature type="transmembrane region" description="Helical" evidence="20">
    <location>
        <begin position="190"/>
        <end position="212"/>
    </location>
</feature>
<evidence type="ECO:0000313" key="28">
    <source>
        <dbReference type="EMBL" id="MTV37404.1"/>
    </source>
</evidence>
<keyword evidence="6" id="KW-0808">Transferase</keyword>
<evidence type="ECO:0000256" key="17">
    <source>
        <dbReference type="ARBA" id="ARBA00070152"/>
    </source>
</evidence>
<feature type="domain" description="Histidine kinase" evidence="22">
    <location>
        <begin position="545"/>
        <end position="761"/>
    </location>
</feature>
<feature type="domain" description="PAS" evidence="24">
    <location>
        <begin position="268"/>
        <end position="323"/>
    </location>
</feature>
<keyword evidence="13" id="KW-0902">Two-component regulatory system</keyword>
<dbReference type="InterPro" id="IPR005330">
    <property type="entry name" value="MHYT_dom"/>
</dbReference>
<dbReference type="InterPro" id="IPR000700">
    <property type="entry name" value="PAS-assoc_C"/>
</dbReference>
<dbReference type="SMART" id="SM00448">
    <property type="entry name" value="REC"/>
    <property type="match status" value="1"/>
</dbReference>
<keyword evidence="11" id="KW-0067">ATP-binding</keyword>
<dbReference type="InterPro" id="IPR008207">
    <property type="entry name" value="Sig_transdc_His_kin_Hpt_dom"/>
</dbReference>
<dbReference type="InterPro" id="IPR000014">
    <property type="entry name" value="PAS"/>
</dbReference>
<dbReference type="SUPFAM" id="SSF52172">
    <property type="entry name" value="CheY-like"/>
    <property type="match status" value="1"/>
</dbReference>
<evidence type="ECO:0000256" key="12">
    <source>
        <dbReference type="ARBA" id="ARBA00022989"/>
    </source>
</evidence>
<keyword evidence="12 20" id="KW-1133">Transmembrane helix</keyword>
<dbReference type="CDD" id="cd00130">
    <property type="entry name" value="PAS"/>
    <property type="match status" value="2"/>
</dbReference>
<accession>A0A6L6PEJ3</accession>
<dbReference type="RefSeq" id="WP_155462823.1">
    <property type="nucleotide sequence ID" value="NZ_WNKY01000005.1"/>
</dbReference>
<evidence type="ECO:0000256" key="19">
    <source>
        <dbReference type="PROSITE-ProRule" id="PRU00169"/>
    </source>
</evidence>
<dbReference type="Pfam" id="PF00072">
    <property type="entry name" value="Response_reg"/>
    <property type="match status" value="1"/>
</dbReference>
<dbReference type="SMART" id="SM00387">
    <property type="entry name" value="HATPase_c"/>
    <property type="match status" value="1"/>
</dbReference>
<dbReference type="Pfam" id="PF00989">
    <property type="entry name" value="PAS"/>
    <property type="match status" value="1"/>
</dbReference>
<dbReference type="Pfam" id="PF00512">
    <property type="entry name" value="HisKA"/>
    <property type="match status" value="1"/>
</dbReference>
<feature type="transmembrane region" description="Helical" evidence="20">
    <location>
        <begin position="60"/>
        <end position="85"/>
    </location>
</feature>
<keyword evidence="10" id="KW-0418">Kinase</keyword>
<dbReference type="InterPro" id="IPR011006">
    <property type="entry name" value="CheY-like_superfamily"/>
</dbReference>
<dbReference type="Pfam" id="PF02518">
    <property type="entry name" value="HATPase_c"/>
    <property type="match status" value="1"/>
</dbReference>
<dbReference type="PRINTS" id="PR00344">
    <property type="entry name" value="BCTRLSENSOR"/>
</dbReference>
<keyword evidence="7 20" id="KW-0812">Transmembrane</keyword>
<feature type="transmembrane region" description="Helical" evidence="20">
    <location>
        <begin position="159"/>
        <end position="178"/>
    </location>
</feature>
<dbReference type="Pfam" id="PF01627">
    <property type="entry name" value="Hpt"/>
    <property type="match status" value="1"/>
</dbReference>
<dbReference type="InterPro" id="IPR003661">
    <property type="entry name" value="HisK_dim/P_dom"/>
</dbReference>
<dbReference type="InterPro" id="IPR005467">
    <property type="entry name" value="His_kinase_dom"/>
</dbReference>
<evidence type="ECO:0000259" key="25">
    <source>
        <dbReference type="PROSITE" id="PS50113"/>
    </source>
</evidence>
<comment type="function">
    <text evidence="16">Member of the two-component regulatory system BvgS/BvgA. Phosphorylates BvgA via a four-step phosphorelay in response to environmental signals.</text>
</comment>
<dbReference type="PANTHER" id="PTHR45339:SF1">
    <property type="entry name" value="HYBRID SIGNAL TRANSDUCTION HISTIDINE KINASE J"/>
    <property type="match status" value="1"/>
</dbReference>
<dbReference type="EC" id="2.7.13.3" evidence="3"/>
<evidence type="ECO:0000256" key="20">
    <source>
        <dbReference type="PROSITE-ProRule" id="PRU00244"/>
    </source>
</evidence>
<evidence type="ECO:0000259" key="23">
    <source>
        <dbReference type="PROSITE" id="PS50110"/>
    </source>
</evidence>
<evidence type="ECO:0000256" key="8">
    <source>
        <dbReference type="ARBA" id="ARBA00022729"/>
    </source>
</evidence>
<feature type="domain" description="MHYT" evidence="27">
    <location>
        <begin position="24"/>
        <end position="218"/>
    </location>
</feature>
<dbReference type="SUPFAM" id="SSF47226">
    <property type="entry name" value="Histidine-containing phosphotransfer domain, HPT domain"/>
    <property type="match status" value="1"/>
</dbReference>
<dbReference type="Gene3D" id="1.10.287.130">
    <property type="match status" value="1"/>
</dbReference>
<dbReference type="Gene3D" id="3.30.565.10">
    <property type="entry name" value="Histidine kinase-like ATPase, C-terminal domain"/>
    <property type="match status" value="1"/>
</dbReference>
<dbReference type="Proteomes" id="UP000475582">
    <property type="component" value="Unassembled WGS sequence"/>
</dbReference>
<comment type="caution">
    <text evidence="28">The sequence shown here is derived from an EMBL/GenBank/DDBJ whole genome shotgun (WGS) entry which is preliminary data.</text>
</comment>
<keyword evidence="15 20" id="KW-0472">Membrane</keyword>
<feature type="domain" description="PAS" evidence="24">
    <location>
        <begin position="395"/>
        <end position="471"/>
    </location>
</feature>
<evidence type="ECO:0000256" key="18">
    <source>
        <dbReference type="PROSITE-ProRule" id="PRU00110"/>
    </source>
</evidence>
<dbReference type="SMART" id="SM00091">
    <property type="entry name" value="PAS"/>
    <property type="match status" value="2"/>
</dbReference>
<evidence type="ECO:0000259" key="26">
    <source>
        <dbReference type="PROSITE" id="PS50894"/>
    </source>
</evidence>
<dbReference type="SUPFAM" id="SSF55785">
    <property type="entry name" value="PYP-like sensor domain (PAS domain)"/>
    <property type="match status" value="2"/>
</dbReference>
<protein>
    <recommendedName>
        <fullName evidence="17">Virulence sensor protein BvgS</fullName>
        <ecNumber evidence="3">2.7.13.3</ecNumber>
    </recommendedName>
</protein>
<evidence type="ECO:0000256" key="15">
    <source>
        <dbReference type="ARBA" id="ARBA00023136"/>
    </source>
</evidence>
<reference evidence="28 29" key="1">
    <citation type="submission" date="2019-11" db="EMBL/GenBank/DDBJ databases">
        <title>Type strains purchased from KCTC, JCM and DSMZ.</title>
        <authorList>
            <person name="Lu H."/>
        </authorList>
    </citation>
    <scope>NUCLEOTIDE SEQUENCE [LARGE SCALE GENOMIC DNA]</scope>
    <source>
        <strain evidence="28 29">KCTC 22382</strain>
    </source>
</reference>
<dbReference type="FunFam" id="1.10.287.130:FF:000004">
    <property type="entry name" value="Ethylene receptor 1"/>
    <property type="match status" value="1"/>
</dbReference>
<dbReference type="SUPFAM" id="SSF55874">
    <property type="entry name" value="ATPase domain of HSP90 chaperone/DNA topoisomerase II/histidine kinase"/>
    <property type="match status" value="1"/>
</dbReference>
<keyword evidence="29" id="KW-1185">Reference proteome</keyword>
<feature type="transmembrane region" description="Helical" evidence="20">
    <location>
        <begin position="123"/>
        <end position="147"/>
    </location>
</feature>
<evidence type="ECO:0000256" key="14">
    <source>
        <dbReference type="ARBA" id="ARBA00023026"/>
    </source>
</evidence>
<feature type="domain" description="PAC" evidence="25">
    <location>
        <begin position="344"/>
        <end position="394"/>
    </location>
</feature>
<dbReference type="InterPro" id="IPR001789">
    <property type="entry name" value="Sig_transdc_resp-reg_receiver"/>
</dbReference>
<feature type="transmembrane region" description="Helical" evidence="20">
    <location>
        <begin position="24"/>
        <end position="48"/>
    </location>
</feature>
<keyword evidence="4" id="KW-1003">Cell membrane</keyword>
<dbReference type="InterPro" id="IPR004358">
    <property type="entry name" value="Sig_transdc_His_kin-like_C"/>
</dbReference>